<comment type="caution">
    <text evidence="2">The sequence shown here is derived from an EMBL/GenBank/DDBJ whole genome shotgun (WGS) entry which is preliminary data.</text>
</comment>
<proteinExistence type="predicted"/>
<accession>A0A3M7F060</accession>
<feature type="domain" description="Amidase" evidence="1">
    <location>
        <begin position="96"/>
        <end position="261"/>
    </location>
</feature>
<dbReference type="OrthoDB" id="5423360at2759"/>
<name>A0A3M7F060_HORWE</name>
<evidence type="ECO:0000313" key="2">
    <source>
        <dbReference type="EMBL" id="RMY81926.1"/>
    </source>
</evidence>
<dbReference type="InterPro" id="IPR036928">
    <property type="entry name" value="AS_sf"/>
</dbReference>
<protein>
    <recommendedName>
        <fullName evidence="1">Amidase domain-containing protein</fullName>
    </recommendedName>
</protein>
<reference evidence="2 3" key="1">
    <citation type="journal article" date="2018" name="BMC Genomics">
        <title>Genomic evidence for intraspecific hybridization in a clonal and extremely halotolerant yeast.</title>
        <authorList>
            <person name="Gostincar C."/>
            <person name="Stajich J.E."/>
            <person name="Zupancic J."/>
            <person name="Zalar P."/>
            <person name="Gunde-Cimerman N."/>
        </authorList>
    </citation>
    <scope>NUCLEOTIDE SEQUENCE [LARGE SCALE GENOMIC DNA]</scope>
    <source>
        <strain evidence="2 3">EXF-2788</strain>
    </source>
</reference>
<dbReference type="Pfam" id="PF01425">
    <property type="entry name" value="Amidase"/>
    <property type="match status" value="1"/>
</dbReference>
<evidence type="ECO:0000313" key="3">
    <source>
        <dbReference type="Proteomes" id="UP000268823"/>
    </source>
</evidence>
<dbReference type="EMBL" id="QWIR01000234">
    <property type="protein sequence ID" value="RMY81926.1"/>
    <property type="molecule type" value="Genomic_DNA"/>
</dbReference>
<organism evidence="2 3">
    <name type="scientific">Hortaea werneckii</name>
    <name type="common">Black yeast</name>
    <name type="synonym">Cladosporium werneckii</name>
    <dbReference type="NCBI Taxonomy" id="91943"/>
    <lineage>
        <taxon>Eukaryota</taxon>
        <taxon>Fungi</taxon>
        <taxon>Dikarya</taxon>
        <taxon>Ascomycota</taxon>
        <taxon>Pezizomycotina</taxon>
        <taxon>Dothideomycetes</taxon>
        <taxon>Dothideomycetidae</taxon>
        <taxon>Mycosphaerellales</taxon>
        <taxon>Teratosphaeriaceae</taxon>
        <taxon>Hortaea</taxon>
    </lineage>
</organism>
<dbReference type="Proteomes" id="UP000268823">
    <property type="component" value="Unassembled WGS sequence"/>
</dbReference>
<dbReference type="SUPFAM" id="SSF75304">
    <property type="entry name" value="Amidase signature (AS) enzymes"/>
    <property type="match status" value="1"/>
</dbReference>
<dbReference type="Gene3D" id="3.90.1300.10">
    <property type="entry name" value="Amidase signature (AS) domain"/>
    <property type="match status" value="1"/>
</dbReference>
<sequence>MTVSVTGSPSFTAAHTALNLTRGPTKLLFQASEVATFDLRLHVAVYRLYEDTYRDFLYGTYEAVDGSYAPLELTYPAFRYPAIPVPSRIYSWNDPRPFAGFRVGIKDLYDMKGLVTTGGSQAWAYINEQATSNASSIQRIVDLGGVLVGKQKLAQFASGANPWQWQEEHYPFNPRGDGWLTCSASSSGGGCSIAAYDWLDYAIGSDTGSSMRRPAAVSGTYGNRPSQGLMSLEQVLPLGGATDTAGVFSRDPHRWAYFAKHWYIPSLHQSPNVTGLSTLTVPDTDNFPKTILYPTDYLPLNNSAAQPILEAFIGNMSALFNMEVQRLNFTATVQNASDSIAANSLSSDALGIINRYTQWDEVAEPLISRWGELFDGRFPPIDPARREGWRTFNETAVNIDTYNLALEEKNAAVEWYESNVQFSTPDSCSESVMLYDIGTGGLPSYREEDLINGNPNASFLAVTPEGAAITGAGICPIYGCADFTVPIGQVEYQSEVTFHTEYVPVTINMVVKRGCDFVLYNMIEKLADAGVIGTVKTGRTAY</sequence>
<gene>
    <name evidence="2" type="ORF">D0861_08117</name>
</gene>
<dbReference type="InterPro" id="IPR023631">
    <property type="entry name" value="Amidase_dom"/>
</dbReference>
<dbReference type="AlphaFoldDB" id="A0A3M7F060"/>
<dbReference type="PANTHER" id="PTHR46310">
    <property type="entry name" value="AMIDASE 1"/>
    <property type="match status" value="1"/>
</dbReference>
<evidence type="ECO:0000259" key="1">
    <source>
        <dbReference type="Pfam" id="PF01425"/>
    </source>
</evidence>
<dbReference type="PANTHER" id="PTHR46310:SF7">
    <property type="entry name" value="AMIDASE 1"/>
    <property type="match status" value="1"/>
</dbReference>